<dbReference type="SUPFAM" id="SSF47699">
    <property type="entry name" value="Bifunctional inhibitor/lipid-transfer protein/seed storage 2S albumin"/>
    <property type="match status" value="1"/>
</dbReference>
<evidence type="ECO:0000256" key="5">
    <source>
        <dbReference type="ARBA" id="ARBA00022729"/>
    </source>
</evidence>
<dbReference type="Gramene" id="KFK41791">
    <property type="protein sequence ID" value="KFK41791"/>
    <property type="gene ID" value="AALP_AA2G172500"/>
</dbReference>
<organism evidence="12 13">
    <name type="scientific">Arabis alpina</name>
    <name type="common">Alpine rock-cress</name>
    <dbReference type="NCBI Taxonomy" id="50452"/>
    <lineage>
        <taxon>Eukaryota</taxon>
        <taxon>Viridiplantae</taxon>
        <taxon>Streptophyta</taxon>
        <taxon>Embryophyta</taxon>
        <taxon>Tracheophyta</taxon>
        <taxon>Spermatophyta</taxon>
        <taxon>Magnoliopsida</taxon>
        <taxon>eudicotyledons</taxon>
        <taxon>Gunneridae</taxon>
        <taxon>Pentapetalae</taxon>
        <taxon>rosids</taxon>
        <taxon>malvids</taxon>
        <taxon>Brassicales</taxon>
        <taxon>Brassicaceae</taxon>
        <taxon>Arabideae</taxon>
        <taxon>Arabis</taxon>
    </lineage>
</organism>
<dbReference type="AlphaFoldDB" id="A0A087HI39"/>
<evidence type="ECO:0000259" key="11">
    <source>
        <dbReference type="Pfam" id="PF14368"/>
    </source>
</evidence>
<dbReference type="Proteomes" id="UP000029120">
    <property type="component" value="Chromosome 2"/>
</dbReference>
<keyword evidence="6" id="KW-0472">Membrane</keyword>
<name>A0A087HI39_ARAAL</name>
<keyword evidence="3" id="KW-1003">Cell membrane</keyword>
<dbReference type="CDD" id="cd00010">
    <property type="entry name" value="AAI_LTSS"/>
    <property type="match status" value="1"/>
</dbReference>
<evidence type="ECO:0000256" key="7">
    <source>
        <dbReference type="ARBA" id="ARBA00023157"/>
    </source>
</evidence>
<proteinExistence type="inferred from homology"/>
<sequence>MAITKILGVVTIVTIFYSIQATAQIGTSMRCIVKLLPCEPYIHSELTPPPWCCSPMKEIAEKDVSCLCTAFNHPEMLSFISLTEENAINLLTSCGANHDFSVCSKTSLSESASPGSSTNGSSSASSITKNAAIAISFLGFSFVSAFLF</sequence>
<keyword evidence="8" id="KW-0325">Glycoprotein</keyword>
<dbReference type="Gene3D" id="1.10.110.10">
    <property type="entry name" value="Plant lipid-transfer and hydrophobic proteins"/>
    <property type="match status" value="1"/>
</dbReference>
<feature type="signal peptide" evidence="10">
    <location>
        <begin position="1"/>
        <end position="21"/>
    </location>
</feature>
<dbReference type="GO" id="GO:0098552">
    <property type="term" value="C:side of membrane"/>
    <property type="evidence" value="ECO:0007669"/>
    <property type="project" value="UniProtKB-KW"/>
</dbReference>
<dbReference type="GO" id="GO:0005886">
    <property type="term" value="C:plasma membrane"/>
    <property type="evidence" value="ECO:0007669"/>
    <property type="project" value="UniProtKB-SubCell"/>
</dbReference>
<keyword evidence="9" id="KW-0449">Lipoprotein</keyword>
<keyword evidence="13" id="KW-1185">Reference proteome</keyword>
<feature type="chain" id="PRO_5001823241" description="Bifunctional inhibitor/plant lipid transfer protein/seed storage helical domain-containing protein" evidence="10">
    <location>
        <begin position="22"/>
        <end position="148"/>
    </location>
</feature>
<dbReference type="InterPro" id="IPR036312">
    <property type="entry name" value="Bifun_inhib/LTP/seed_sf"/>
</dbReference>
<dbReference type="InterPro" id="IPR016140">
    <property type="entry name" value="Bifunc_inhib/LTP/seed_store"/>
</dbReference>
<keyword evidence="7" id="KW-1015">Disulfide bond</keyword>
<dbReference type="EMBL" id="CM002870">
    <property type="protein sequence ID" value="KFK41791.1"/>
    <property type="molecule type" value="Genomic_DNA"/>
</dbReference>
<evidence type="ECO:0000313" key="13">
    <source>
        <dbReference type="Proteomes" id="UP000029120"/>
    </source>
</evidence>
<keyword evidence="5 10" id="KW-0732">Signal</keyword>
<accession>A0A087HI39</accession>
<keyword evidence="4" id="KW-0336">GPI-anchor</keyword>
<evidence type="ECO:0000256" key="9">
    <source>
        <dbReference type="ARBA" id="ARBA00023288"/>
    </source>
</evidence>
<evidence type="ECO:0000313" key="12">
    <source>
        <dbReference type="EMBL" id="KFK41791.1"/>
    </source>
</evidence>
<evidence type="ECO:0000256" key="2">
    <source>
        <dbReference type="ARBA" id="ARBA00009748"/>
    </source>
</evidence>
<dbReference type="PANTHER" id="PTHR33044">
    <property type="entry name" value="BIFUNCTIONAL INHIBITOR/LIPID-TRANSFER PROTEIN/SEED STORAGE 2S ALBUMIN SUPERFAMILY PROTEIN-RELATED"/>
    <property type="match status" value="1"/>
</dbReference>
<reference evidence="13" key="1">
    <citation type="journal article" date="2015" name="Nat. Plants">
        <title>Genome expansion of Arabis alpina linked with retrotransposition and reduced symmetric DNA methylation.</title>
        <authorList>
            <person name="Willing E.M."/>
            <person name="Rawat V."/>
            <person name="Mandakova T."/>
            <person name="Maumus F."/>
            <person name="James G.V."/>
            <person name="Nordstroem K.J."/>
            <person name="Becker C."/>
            <person name="Warthmann N."/>
            <person name="Chica C."/>
            <person name="Szarzynska B."/>
            <person name="Zytnicki M."/>
            <person name="Albani M.C."/>
            <person name="Kiefer C."/>
            <person name="Bergonzi S."/>
            <person name="Castaings L."/>
            <person name="Mateos J.L."/>
            <person name="Berns M.C."/>
            <person name="Bujdoso N."/>
            <person name="Piofczyk T."/>
            <person name="de Lorenzo L."/>
            <person name="Barrero-Sicilia C."/>
            <person name="Mateos I."/>
            <person name="Piednoel M."/>
            <person name="Hagmann J."/>
            <person name="Chen-Min-Tao R."/>
            <person name="Iglesias-Fernandez R."/>
            <person name="Schuster S.C."/>
            <person name="Alonso-Blanco C."/>
            <person name="Roudier F."/>
            <person name="Carbonero P."/>
            <person name="Paz-Ares J."/>
            <person name="Davis S.J."/>
            <person name="Pecinka A."/>
            <person name="Quesneville H."/>
            <person name="Colot V."/>
            <person name="Lysak M.A."/>
            <person name="Weigel D."/>
            <person name="Coupland G."/>
            <person name="Schneeberger K."/>
        </authorList>
    </citation>
    <scope>NUCLEOTIDE SEQUENCE [LARGE SCALE GENOMIC DNA]</scope>
    <source>
        <strain evidence="13">cv. Pajares</strain>
    </source>
</reference>
<feature type="domain" description="Bifunctional inhibitor/plant lipid transfer protein/seed storage helical" evidence="11">
    <location>
        <begin position="17"/>
        <end position="103"/>
    </location>
</feature>
<evidence type="ECO:0000256" key="3">
    <source>
        <dbReference type="ARBA" id="ARBA00022475"/>
    </source>
</evidence>
<dbReference type="InterPro" id="IPR043325">
    <property type="entry name" value="LTSS"/>
</dbReference>
<dbReference type="OrthoDB" id="1925812at2759"/>
<dbReference type="OMA" id="PYIHSEL"/>
<comment type="subcellular location">
    <subcellularLocation>
        <location evidence="1">Cell membrane</location>
        <topology evidence="1">Lipid-anchor</topology>
        <topology evidence="1">GPI-anchor</topology>
    </subcellularLocation>
</comment>
<protein>
    <recommendedName>
        <fullName evidence="11">Bifunctional inhibitor/plant lipid transfer protein/seed storage helical domain-containing protein</fullName>
    </recommendedName>
</protein>
<evidence type="ECO:0000256" key="4">
    <source>
        <dbReference type="ARBA" id="ARBA00022622"/>
    </source>
</evidence>
<evidence type="ECO:0000256" key="10">
    <source>
        <dbReference type="SAM" id="SignalP"/>
    </source>
</evidence>
<dbReference type="Pfam" id="PF14368">
    <property type="entry name" value="LTP_2"/>
    <property type="match status" value="1"/>
</dbReference>
<gene>
    <name evidence="12" type="ordered locus">AALP_Aa2g172500</name>
</gene>
<evidence type="ECO:0000256" key="8">
    <source>
        <dbReference type="ARBA" id="ARBA00023180"/>
    </source>
</evidence>
<evidence type="ECO:0000256" key="1">
    <source>
        <dbReference type="ARBA" id="ARBA00004609"/>
    </source>
</evidence>
<evidence type="ECO:0000256" key="6">
    <source>
        <dbReference type="ARBA" id="ARBA00023136"/>
    </source>
</evidence>
<comment type="similarity">
    <text evidence="2">Belongs to the plant LTP family.</text>
</comment>